<gene>
    <name evidence="3" type="ORF">HHL11_15180</name>
</gene>
<feature type="domain" description="Amidohydrolase-related" evidence="2">
    <location>
        <begin position="4"/>
        <end position="283"/>
    </location>
</feature>
<dbReference type="PANTHER" id="PTHR43569">
    <property type="entry name" value="AMIDOHYDROLASE"/>
    <property type="match status" value="1"/>
</dbReference>
<dbReference type="InterPro" id="IPR052350">
    <property type="entry name" value="Metallo-dep_Lactonases"/>
</dbReference>
<dbReference type="AlphaFoldDB" id="A0A848H6Z3"/>
<dbReference type="GO" id="GO:0016787">
    <property type="term" value="F:hydrolase activity"/>
    <property type="evidence" value="ECO:0007669"/>
    <property type="project" value="UniProtKB-KW"/>
</dbReference>
<dbReference type="Pfam" id="PF04909">
    <property type="entry name" value="Amidohydro_2"/>
    <property type="match status" value="1"/>
</dbReference>
<evidence type="ECO:0000259" key="2">
    <source>
        <dbReference type="Pfam" id="PF04909"/>
    </source>
</evidence>
<protein>
    <submittedName>
        <fullName evidence="3">Amidohydrolase family protein</fullName>
    </submittedName>
</protein>
<accession>A0A848H6Z3</accession>
<dbReference type="InterPro" id="IPR006680">
    <property type="entry name" value="Amidohydro-rel"/>
</dbReference>
<keyword evidence="3" id="KW-0378">Hydrolase</keyword>
<organism evidence="3 4">
    <name type="scientific">Ramlibacter agri</name>
    <dbReference type="NCBI Taxonomy" id="2728837"/>
    <lineage>
        <taxon>Bacteria</taxon>
        <taxon>Pseudomonadati</taxon>
        <taxon>Pseudomonadota</taxon>
        <taxon>Betaproteobacteria</taxon>
        <taxon>Burkholderiales</taxon>
        <taxon>Comamonadaceae</taxon>
        <taxon>Ramlibacter</taxon>
    </lineage>
</organism>
<reference evidence="3 4" key="1">
    <citation type="submission" date="2020-04" db="EMBL/GenBank/DDBJ databases">
        <title>Ramlibacter sp. G-1-2-2 isolated from soil.</title>
        <authorList>
            <person name="Dahal R.H."/>
        </authorList>
    </citation>
    <scope>NUCLEOTIDE SEQUENCE [LARGE SCALE GENOMIC DNA]</scope>
    <source>
        <strain evidence="3 4">G-1-2-2</strain>
    </source>
</reference>
<dbReference type="PANTHER" id="PTHR43569:SF2">
    <property type="entry name" value="AMIDOHYDROLASE-RELATED DOMAIN-CONTAINING PROTEIN"/>
    <property type="match status" value="1"/>
</dbReference>
<comment type="similarity">
    <text evidence="1">Belongs to the metallo-dependent hydrolases superfamily.</text>
</comment>
<dbReference type="EMBL" id="JABBFX010000001">
    <property type="protein sequence ID" value="NML45100.1"/>
    <property type="molecule type" value="Genomic_DNA"/>
</dbReference>
<dbReference type="SUPFAM" id="SSF51556">
    <property type="entry name" value="Metallo-dependent hydrolases"/>
    <property type="match status" value="1"/>
</dbReference>
<dbReference type="InterPro" id="IPR032466">
    <property type="entry name" value="Metal_Hydrolase"/>
</dbReference>
<proteinExistence type="inferred from homology"/>
<keyword evidence="4" id="KW-1185">Reference proteome</keyword>
<comment type="caution">
    <text evidence="3">The sequence shown here is derived from an EMBL/GenBank/DDBJ whole genome shotgun (WGS) entry which is preliminary data.</text>
</comment>
<evidence type="ECO:0000313" key="3">
    <source>
        <dbReference type="EMBL" id="NML45100.1"/>
    </source>
</evidence>
<sequence>MTRIDAHQHFWRPARGDYGWLRADEPALAPLLREFLPEDLLPLLNAGGIGQTVLVQAAASVAETEFLLELATRHDFIAGVVGWVDLSRADAVATLERLARHPKFKGVRPMLQDLPQADWIASAPHPDAVRALLRLGLRFDALVKPQHLAALLQFVRAWPELPVVIDHAAKPRLAEGWQGERVPDWRRHMNELAALPQVSCKFSGLATELLPMEPTVAALQPVWDALLQWFGPARLLWGSDWPVLTLASSHAQWLEMSKSFIGSLAPSEQDLVWQGSARRFYGLS</sequence>
<dbReference type="Proteomes" id="UP000541185">
    <property type="component" value="Unassembled WGS sequence"/>
</dbReference>
<dbReference type="RefSeq" id="WP_169419188.1">
    <property type="nucleotide sequence ID" value="NZ_JABBFX010000001.1"/>
</dbReference>
<evidence type="ECO:0000313" key="4">
    <source>
        <dbReference type="Proteomes" id="UP000541185"/>
    </source>
</evidence>
<name>A0A848H6Z3_9BURK</name>
<dbReference type="Gene3D" id="3.20.20.140">
    <property type="entry name" value="Metal-dependent hydrolases"/>
    <property type="match status" value="1"/>
</dbReference>
<evidence type="ECO:0000256" key="1">
    <source>
        <dbReference type="ARBA" id="ARBA00038310"/>
    </source>
</evidence>